<name>A0ABT0DGK8_9HYPH</name>
<reference evidence="4" key="2">
    <citation type="submission" date="2023-07" db="EMBL/GenBank/DDBJ databases">
        <title>Ancylobacter moscoviensis sp. nov., facultatively methylotrophic bacteria from activated sludge and the reclassification of Starkeya novella (Starkey 1934) Kelly et al. 2000 as Ancylobacter novellus comb. nov., Starkeya koreensis Im et al. 2006 as Ancylobacter koreensis comb.nov., Angulomicrobium tetraedrale Vasil'eva et al. 1986 as Ancylobacter tetraedralis comb. nov., Angulomicrobium amanitiforme Fritz et al. 2004 as Ancylobacter amanitiformis comb. nov. and Methylorhabdus multivorans Doronina et al. 1996 as Ancylobacter multivorans comb. nov. and emended description of the genus Ancylobacter.</title>
        <authorList>
            <person name="Doronina N."/>
            <person name="Chemodurova A."/>
            <person name="Grouzdev D."/>
            <person name="Koziaeva V."/>
            <person name="Shi W."/>
            <person name="Wu L."/>
            <person name="Kaparullina E."/>
        </authorList>
    </citation>
    <scope>NUCLEOTIDE SEQUENCE [LARGE SCALE GENOMIC DNA]</scope>
    <source>
        <strain evidence="4">Jip08</strain>
    </source>
</reference>
<comment type="caution">
    <text evidence="3">The sequence shown here is derived from an EMBL/GenBank/DDBJ whole genome shotgun (WGS) entry which is preliminary data.</text>
</comment>
<proteinExistence type="predicted"/>
<sequence length="239" mass="26017">MAEFDALEAALALLKDPVVAHRLPQVPLPDGVAVVLAAAIGDEQVLGLVSRRYGKSQEVIREAASFYVEQALLAPGGDSYRVLGASRKATHEELRRNMALLMRWLHPDLQALRGTAASVNREVFSARVTAAWGDLKSDEKRASYDLAHPPSADPPRPGRAGFRWTKRGVRRTASDSGRPPAHPTGAASKPRVAAESADARIKDAVPLIRRGRRPSALSLRKIEGGSFWLRLLLLFRGAR</sequence>
<feature type="region of interest" description="Disordered" evidence="1">
    <location>
        <begin position="144"/>
        <end position="197"/>
    </location>
</feature>
<evidence type="ECO:0000313" key="4">
    <source>
        <dbReference type="Proteomes" id="UP001202867"/>
    </source>
</evidence>
<dbReference type="Gene3D" id="1.10.287.110">
    <property type="entry name" value="DnaJ domain"/>
    <property type="match status" value="1"/>
</dbReference>
<reference evidence="3 4" key="1">
    <citation type="submission" date="2022-04" db="EMBL/GenBank/DDBJ databases">
        <authorList>
            <person name="Grouzdev D.S."/>
            <person name="Pantiukh K.S."/>
            <person name="Krutkina M.S."/>
        </authorList>
    </citation>
    <scope>NUCLEOTIDE SEQUENCE [LARGE SCALE GENOMIC DNA]</scope>
    <source>
        <strain evidence="3 4">Jip08</strain>
    </source>
</reference>
<keyword evidence="4" id="KW-1185">Reference proteome</keyword>
<gene>
    <name evidence="3" type="ORF">MWN33_00070</name>
</gene>
<evidence type="ECO:0000313" key="3">
    <source>
        <dbReference type="EMBL" id="MCK0206425.1"/>
    </source>
</evidence>
<dbReference type="PROSITE" id="PS50076">
    <property type="entry name" value="DNAJ_2"/>
    <property type="match status" value="1"/>
</dbReference>
<dbReference type="InterPro" id="IPR001623">
    <property type="entry name" value="DnaJ_domain"/>
</dbReference>
<evidence type="ECO:0000256" key="1">
    <source>
        <dbReference type="SAM" id="MobiDB-lite"/>
    </source>
</evidence>
<dbReference type="Pfam" id="PF00226">
    <property type="entry name" value="DnaJ"/>
    <property type="match status" value="1"/>
</dbReference>
<dbReference type="RefSeq" id="WP_247198001.1">
    <property type="nucleotide sequence ID" value="NZ_JALKCG010000001.1"/>
</dbReference>
<feature type="domain" description="J" evidence="2">
    <location>
        <begin position="78"/>
        <end position="148"/>
    </location>
</feature>
<protein>
    <submittedName>
        <fullName evidence="3">J domain-containing protein</fullName>
    </submittedName>
</protein>
<dbReference type="SUPFAM" id="SSF46565">
    <property type="entry name" value="Chaperone J-domain"/>
    <property type="match status" value="1"/>
</dbReference>
<evidence type="ECO:0000259" key="2">
    <source>
        <dbReference type="PROSITE" id="PS50076"/>
    </source>
</evidence>
<dbReference type="Proteomes" id="UP001202867">
    <property type="component" value="Unassembled WGS sequence"/>
</dbReference>
<organism evidence="3 4">
    <name type="scientific">Ancylobacter koreensis</name>
    <dbReference type="NCBI Taxonomy" id="266121"/>
    <lineage>
        <taxon>Bacteria</taxon>
        <taxon>Pseudomonadati</taxon>
        <taxon>Pseudomonadota</taxon>
        <taxon>Alphaproteobacteria</taxon>
        <taxon>Hyphomicrobiales</taxon>
        <taxon>Xanthobacteraceae</taxon>
        <taxon>Ancylobacter</taxon>
    </lineage>
</organism>
<accession>A0ABT0DGK8</accession>
<dbReference type="EMBL" id="JALKCG010000001">
    <property type="protein sequence ID" value="MCK0206425.1"/>
    <property type="molecule type" value="Genomic_DNA"/>
</dbReference>
<dbReference type="InterPro" id="IPR036869">
    <property type="entry name" value="J_dom_sf"/>
</dbReference>